<reference evidence="5" key="2">
    <citation type="journal article" date="2019" name="Int. J. Syst. Evol. Microbiol.">
        <title>The Global Catalogue of Microorganisms (GCM) 10K type strain sequencing project: providing services to taxonomists for standard genome sequencing and annotation.</title>
        <authorList>
            <consortium name="The Broad Institute Genomics Platform"/>
            <consortium name="The Broad Institute Genome Sequencing Center for Infectious Disease"/>
            <person name="Wu L."/>
            <person name="Ma J."/>
        </authorList>
    </citation>
    <scope>NUCLEOTIDE SEQUENCE [LARGE SCALE GENOMIC DNA]</scope>
    <source>
        <strain evidence="5">CGMCC 4.5581</strain>
    </source>
</reference>
<evidence type="ECO:0008006" key="6">
    <source>
        <dbReference type="Google" id="ProtNLM"/>
    </source>
</evidence>
<comment type="caution">
    <text evidence="3">The sequence shown here is derived from an EMBL/GenBank/DDBJ whole genome shotgun (WGS) entry which is preliminary data.</text>
</comment>
<protein>
    <recommendedName>
        <fullName evidence="6">Integral membrane protein</fullName>
    </recommendedName>
</protein>
<organism evidence="3 4">
    <name type="scientific">Modestobacter marinus</name>
    <dbReference type="NCBI Taxonomy" id="477641"/>
    <lineage>
        <taxon>Bacteria</taxon>
        <taxon>Bacillati</taxon>
        <taxon>Actinomycetota</taxon>
        <taxon>Actinomycetes</taxon>
        <taxon>Geodermatophilales</taxon>
        <taxon>Geodermatophilaceae</taxon>
        <taxon>Modestobacter</taxon>
    </lineage>
</organism>
<dbReference type="EMBL" id="JAAMPA010000002">
    <property type="protein sequence ID" value="NIH69570.1"/>
    <property type="molecule type" value="Genomic_DNA"/>
</dbReference>
<proteinExistence type="predicted"/>
<keyword evidence="1" id="KW-0812">Transmembrane</keyword>
<evidence type="ECO:0000313" key="4">
    <source>
        <dbReference type="Proteomes" id="UP000552836"/>
    </source>
</evidence>
<gene>
    <name evidence="3" type="ORF">FB380_004058</name>
    <name evidence="2" type="ORF">GCM10011589_33710</name>
</gene>
<dbReference type="Proteomes" id="UP000552836">
    <property type="component" value="Unassembled WGS sequence"/>
</dbReference>
<evidence type="ECO:0000256" key="1">
    <source>
        <dbReference type="SAM" id="Phobius"/>
    </source>
</evidence>
<feature type="transmembrane region" description="Helical" evidence="1">
    <location>
        <begin position="79"/>
        <end position="100"/>
    </location>
</feature>
<evidence type="ECO:0000313" key="3">
    <source>
        <dbReference type="EMBL" id="NIH69570.1"/>
    </source>
</evidence>
<dbReference type="EMBL" id="BMMI01000006">
    <property type="protein sequence ID" value="GGL74934.1"/>
    <property type="molecule type" value="Genomic_DNA"/>
</dbReference>
<evidence type="ECO:0000313" key="5">
    <source>
        <dbReference type="Proteomes" id="UP000648663"/>
    </source>
</evidence>
<keyword evidence="1" id="KW-1133">Transmembrane helix</keyword>
<keyword evidence="1" id="KW-0472">Membrane</keyword>
<reference evidence="2" key="4">
    <citation type="submission" date="2024-05" db="EMBL/GenBank/DDBJ databases">
        <authorList>
            <person name="Sun Q."/>
            <person name="Zhou Y."/>
        </authorList>
    </citation>
    <scope>NUCLEOTIDE SEQUENCE</scope>
    <source>
        <strain evidence="2">CGMCC 4.5581</strain>
    </source>
</reference>
<sequence length="143" mass="14624">MPAVDVPVRRRPPVPVLLAVPLAVAAALATALFALLALAFSNGRFDGGGWLVVAVPVLLSVWLLVGAVLLVLGRSWLAVFLPAAALAGVLGWVIVAEGLIADSDGLMPLIWALPAGTALLAALPGVRGWVAARRAARLSTDRG</sequence>
<feature type="transmembrane region" description="Helical" evidence="1">
    <location>
        <begin position="106"/>
        <end position="130"/>
    </location>
</feature>
<reference evidence="3 4" key="3">
    <citation type="submission" date="2020-02" db="EMBL/GenBank/DDBJ databases">
        <title>Sequencing the genomes of 1000 actinobacteria strains.</title>
        <authorList>
            <person name="Klenk H.-P."/>
        </authorList>
    </citation>
    <scope>NUCLEOTIDE SEQUENCE [LARGE SCALE GENOMIC DNA]</scope>
    <source>
        <strain evidence="3 4">DSM 45201</strain>
    </source>
</reference>
<keyword evidence="5" id="KW-1185">Reference proteome</keyword>
<dbReference type="RefSeq" id="WP_166757042.1">
    <property type="nucleotide sequence ID" value="NZ_BAABJU010000020.1"/>
</dbReference>
<feature type="transmembrane region" description="Helical" evidence="1">
    <location>
        <begin position="49"/>
        <end position="72"/>
    </location>
</feature>
<accession>A0A846M501</accession>
<dbReference type="Proteomes" id="UP000648663">
    <property type="component" value="Unassembled WGS sequence"/>
</dbReference>
<evidence type="ECO:0000313" key="2">
    <source>
        <dbReference type="EMBL" id="GGL74934.1"/>
    </source>
</evidence>
<dbReference type="AlphaFoldDB" id="A0A846M501"/>
<reference evidence="2" key="1">
    <citation type="journal article" date="2014" name="Int. J. Syst. Evol. Microbiol.">
        <title>Complete genome of a new Firmicutes species belonging to the dominant human colonic microbiota ('Ruminococcus bicirculans') reveals two chromosomes and a selective capacity to utilize plant glucans.</title>
        <authorList>
            <consortium name="NISC Comparative Sequencing Program"/>
            <person name="Wegmann U."/>
            <person name="Louis P."/>
            <person name="Goesmann A."/>
            <person name="Henrissat B."/>
            <person name="Duncan S.H."/>
            <person name="Flint H.J."/>
        </authorList>
    </citation>
    <scope>NUCLEOTIDE SEQUENCE</scope>
    <source>
        <strain evidence="2">CGMCC 4.5581</strain>
    </source>
</reference>
<name>A0A846M501_9ACTN</name>